<reference evidence="1 2" key="1">
    <citation type="submission" date="2011-02" db="EMBL/GenBank/DDBJ databases">
        <title>The Genome Sequence of Sphaeroforma arctica JP610.</title>
        <authorList>
            <consortium name="The Broad Institute Genome Sequencing Platform"/>
            <person name="Russ C."/>
            <person name="Cuomo C."/>
            <person name="Young S.K."/>
            <person name="Zeng Q."/>
            <person name="Gargeya S."/>
            <person name="Alvarado L."/>
            <person name="Berlin A."/>
            <person name="Chapman S.B."/>
            <person name="Chen Z."/>
            <person name="Freedman E."/>
            <person name="Gellesch M."/>
            <person name="Goldberg J."/>
            <person name="Griggs A."/>
            <person name="Gujja S."/>
            <person name="Heilman E."/>
            <person name="Heiman D."/>
            <person name="Howarth C."/>
            <person name="Mehta T."/>
            <person name="Neiman D."/>
            <person name="Pearson M."/>
            <person name="Roberts A."/>
            <person name="Saif S."/>
            <person name="Shea T."/>
            <person name="Shenoy N."/>
            <person name="Sisk P."/>
            <person name="Stolte C."/>
            <person name="Sykes S."/>
            <person name="White J."/>
            <person name="Yandava C."/>
            <person name="Burger G."/>
            <person name="Gray M.W."/>
            <person name="Holland P.W.H."/>
            <person name="King N."/>
            <person name="Lang F.B.F."/>
            <person name="Roger A.J."/>
            <person name="Ruiz-Trillo I."/>
            <person name="Haas B."/>
            <person name="Nusbaum C."/>
            <person name="Birren B."/>
        </authorList>
    </citation>
    <scope>NUCLEOTIDE SEQUENCE [LARGE SCALE GENOMIC DNA]</scope>
    <source>
        <strain evidence="1 2">JP610</strain>
    </source>
</reference>
<sequence length="447" mass="50410">MFGAVRTLITPSFITKKHAKEWYDDISKLVTRQLEKQVNKNGRQQSIMGFGSSSNRPLMKYNSAKRSADLFWVRCIAKKMIFLLNLERNPSLGNGSTLAVPTNVHSQNTPTTPDTIRKYLPILENAIKKNALTQWKEALQLYAVPFAALENDVWKDATGVNYLGSILHWTVPNKTNKSDPDRIYVFIELKKIIGSHTGENLAVWQREVLEGWRFLDPLENTAFRAGKKDSVNGKLDMRQIIHSATPDIASNVQKALRLCTNVVLGCSTHRVALVLKIAIGGLLVTATNKMRELFESNKKRLHKESVKNQLDIFETLLDANNQEAMNDVNTPAFDSKPVSDMLLYFCATRSAFTTKSAKGVDKLVGAQEVLNYEKFTRAISNGGVRWISVYLMVKRDDLNCPAIQALIDDLKESLPGTDSLWGTARRKIQRDKLKSTKYIRTKYGENS</sequence>
<name>A0A0L0FG12_9EUKA</name>
<evidence type="ECO:0000313" key="2">
    <source>
        <dbReference type="Proteomes" id="UP000054560"/>
    </source>
</evidence>
<dbReference type="InterPro" id="IPR012337">
    <property type="entry name" value="RNaseH-like_sf"/>
</dbReference>
<dbReference type="AlphaFoldDB" id="A0A0L0FG12"/>
<dbReference type="RefSeq" id="XP_014149611.1">
    <property type="nucleotide sequence ID" value="XM_014294136.1"/>
</dbReference>
<dbReference type="GeneID" id="25912276"/>
<evidence type="ECO:0000313" key="1">
    <source>
        <dbReference type="EMBL" id="KNC75709.1"/>
    </source>
</evidence>
<dbReference type="SUPFAM" id="SSF53098">
    <property type="entry name" value="Ribonuclease H-like"/>
    <property type="match status" value="1"/>
</dbReference>
<dbReference type="Proteomes" id="UP000054560">
    <property type="component" value="Unassembled WGS sequence"/>
</dbReference>
<gene>
    <name evidence="1" type="ORF">SARC_11772</name>
</gene>
<dbReference type="EMBL" id="KQ243461">
    <property type="protein sequence ID" value="KNC75709.1"/>
    <property type="molecule type" value="Genomic_DNA"/>
</dbReference>
<keyword evidence="2" id="KW-1185">Reference proteome</keyword>
<accession>A0A0L0FG12</accession>
<organism evidence="1 2">
    <name type="scientific">Sphaeroforma arctica JP610</name>
    <dbReference type="NCBI Taxonomy" id="667725"/>
    <lineage>
        <taxon>Eukaryota</taxon>
        <taxon>Ichthyosporea</taxon>
        <taxon>Ichthyophonida</taxon>
        <taxon>Sphaeroforma</taxon>
    </lineage>
</organism>
<protein>
    <submittedName>
        <fullName evidence="1">Uncharacterized protein</fullName>
    </submittedName>
</protein>
<proteinExistence type="predicted"/>
<dbReference type="OrthoDB" id="1607513at2759"/>